<dbReference type="OrthoDB" id="5986190at2759"/>
<comment type="caution">
    <text evidence="1">The sequence shown here is derived from an EMBL/GenBank/DDBJ whole genome shotgun (WGS) entry which is preliminary data.</text>
</comment>
<organism evidence="1 2">
    <name type="scientific">Penicillium cf. viridicatum</name>
    <dbReference type="NCBI Taxonomy" id="2972119"/>
    <lineage>
        <taxon>Eukaryota</taxon>
        <taxon>Fungi</taxon>
        <taxon>Dikarya</taxon>
        <taxon>Ascomycota</taxon>
        <taxon>Pezizomycotina</taxon>
        <taxon>Eurotiomycetes</taxon>
        <taxon>Eurotiomycetidae</taxon>
        <taxon>Eurotiales</taxon>
        <taxon>Aspergillaceae</taxon>
        <taxon>Penicillium</taxon>
    </lineage>
</organism>
<reference evidence="1" key="2">
    <citation type="journal article" date="2023" name="IMA Fungus">
        <title>Comparative genomic study of the Penicillium genus elucidates a diverse pangenome and 15 lateral gene transfer events.</title>
        <authorList>
            <person name="Petersen C."/>
            <person name="Sorensen T."/>
            <person name="Nielsen M.R."/>
            <person name="Sondergaard T.E."/>
            <person name="Sorensen J.L."/>
            <person name="Fitzpatrick D.A."/>
            <person name="Frisvad J.C."/>
            <person name="Nielsen K.L."/>
        </authorList>
    </citation>
    <scope>NUCLEOTIDE SEQUENCE</scope>
    <source>
        <strain evidence="1">IBT 20477</strain>
    </source>
</reference>
<protein>
    <submittedName>
        <fullName evidence="1">Uncharacterized protein</fullName>
    </submittedName>
</protein>
<evidence type="ECO:0000313" key="1">
    <source>
        <dbReference type="EMBL" id="KAJ5196054.1"/>
    </source>
</evidence>
<dbReference type="Proteomes" id="UP001150942">
    <property type="component" value="Unassembled WGS sequence"/>
</dbReference>
<evidence type="ECO:0000313" key="2">
    <source>
        <dbReference type="Proteomes" id="UP001150942"/>
    </source>
</evidence>
<sequence>MCFFDRNEILECMLFLPPKSTLEEKGLQSDSKKRSYLEIEDLEQEFVADVAILRDFAFVTIAWLKKQLGKFDFYYTQFINNLRREFPRRLRTPKDLAKGRVLSPSIF</sequence>
<reference evidence="1" key="1">
    <citation type="submission" date="2022-11" db="EMBL/GenBank/DDBJ databases">
        <authorList>
            <person name="Petersen C."/>
        </authorList>
    </citation>
    <scope>NUCLEOTIDE SEQUENCE</scope>
    <source>
        <strain evidence="1">IBT 20477</strain>
    </source>
</reference>
<dbReference type="EMBL" id="JAPQKQ010000005">
    <property type="protein sequence ID" value="KAJ5196054.1"/>
    <property type="molecule type" value="Genomic_DNA"/>
</dbReference>
<name>A0A9W9JGP1_9EURO</name>
<keyword evidence="2" id="KW-1185">Reference proteome</keyword>
<gene>
    <name evidence="1" type="ORF">N7449_006533</name>
</gene>
<proteinExistence type="predicted"/>
<dbReference type="AlphaFoldDB" id="A0A9W9JGP1"/>
<accession>A0A9W9JGP1</accession>